<feature type="domain" description="YdbS-like PH" evidence="3">
    <location>
        <begin position="219"/>
        <end position="293"/>
    </location>
</feature>
<dbReference type="RefSeq" id="WP_189114351.1">
    <property type="nucleotide sequence ID" value="NZ_BMQC01000007.1"/>
</dbReference>
<dbReference type="PANTHER" id="PTHR37938:SF1">
    <property type="entry name" value="BLL0215 PROTEIN"/>
    <property type="match status" value="1"/>
</dbReference>
<feature type="transmembrane region" description="Helical" evidence="2">
    <location>
        <begin position="196"/>
        <end position="214"/>
    </location>
</feature>
<dbReference type="InterPro" id="IPR005182">
    <property type="entry name" value="YdbS-like_PH"/>
</dbReference>
<feature type="compositionally biased region" description="Pro residues" evidence="1">
    <location>
        <begin position="57"/>
        <end position="66"/>
    </location>
</feature>
<dbReference type="Proteomes" id="UP000662200">
    <property type="component" value="Unassembled WGS sequence"/>
</dbReference>
<evidence type="ECO:0000259" key="3">
    <source>
        <dbReference type="Pfam" id="PF03703"/>
    </source>
</evidence>
<evidence type="ECO:0000313" key="4">
    <source>
        <dbReference type="EMBL" id="GGK30428.1"/>
    </source>
</evidence>
<keyword evidence="2" id="KW-0812">Transmembrane</keyword>
<accession>A0A8J3BUS2</accession>
<reference evidence="4" key="1">
    <citation type="journal article" date="2014" name="Int. J. Syst. Evol. Microbiol.">
        <title>Complete genome sequence of Corynebacterium casei LMG S-19264T (=DSM 44701T), isolated from a smear-ripened cheese.</title>
        <authorList>
            <consortium name="US DOE Joint Genome Institute (JGI-PGF)"/>
            <person name="Walter F."/>
            <person name="Albersmeier A."/>
            <person name="Kalinowski J."/>
            <person name="Ruckert C."/>
        </authorList>
    </citation>
    <scope>NUCLEOTIDE SEQUENCE</scope>
    <source>
        <strain evidence="4">JCM 3091</strain>
    </source>
</reference>
<feature type="compositionally biased region" description="Basic and acidic residues" evidence="1">
    <location>
        <begin position="14"/>
        <end position="29"/>
    </location>
</feature>
<gene>
    <name evidence="4" type="ORF">GCM10010124_24030</name>
</gene>
<evidence type="ECO:0000256" key="1">
    <source>
        <dbReference type="SAM" id="MobiDB-lite"/>
    </source>
</evidence>
<feature type="region of interest" description="Disordered" evidence="1">
    <location>
        <begin position="1"/>
        <end position="113"/>
    </location>
</feature>
<dbReference type="EMBL" id="BMQC01000007">
    <property type="protein sequence ID" value="GGK30428.1"/>
    <property type="molecule type" value="Genomic_DNA"/>
</dbReference>
<proteinExistence type="predicted"/>
<protein>
    <recommendedName>
        <fullName evidence="3">YdbS-like PH domain-containing protein</fullName>
    </recommendedName>
</protein>
<keyword evidence="2" id="KW-0472">Membrane</keyword>
<feature type="transmembrane region" description="Helical" evidence="2">
    <location>
        <begin position="171"/>
        <end position="190"/>
    </location>
</feature>
<evidence type="ECO:0000313" key="5">
    <source>
        <dbReference type="Proteomes" id="UP000662200"/>
    </source>
</evidence>
<reference evidence="4" key="2">
    <citation type="submission" date="2020-09" db="EMBL/GenBank/DDBJ databases">
        <authorList>
            <person name="Sun Q."/>
            <person name="Ohkuma M."/>
        </authorList>
    </citation>
    <scope>NUCLEOTIDE SEQUENCE</scope>
    <source>
        <strain evidence="4">JCM 3091</strain>
    </source>
</reference>
<dbReference type="AlphaFoldDB" id="A0A8J3BUS2"/>
<organism evidence="4 5">
    <name type="scientific">Pilimelia terevasa</name>
    <dbReference type="NCBI Taxonomy" id="53372"/>
    <lineage>
        <taxon>Bacteria</taxon>
        <taxon>Bacillati</taxon>
        <taxon>Actinomycetota</taxon>
        <taxon>Actinomycetes</taxon>
        <taxon>Micromonosporales</taxon>
        <taxon>Micromonosporaceae</taxon>
        <taxon>Pilimelia</taxon>
    </lineage>
</organism>
<sequence>MATPSDGPPSNPDGDPHPGEGGRRPEPARGGDPTADTGGHHPDGTDPLTAPGGSPGGPRPPGPEPSGEPARGPHGGDEGGRGGDSTWFFGPEFGHEESSVRGTASVRSRASVRPQFSPEELAGLADGPTVAPRRVVPLDDEPSALVGRYLFPTERYRGEWKRHPVHLARPLLIAAGATVGLGIVSGMLAGNSTGEGATALLFLAWLAVMVWVGWEVADWFCDRFILTNKRVMVVSGIVTRKVAMMPLARVTDMKFEQSPLGRLLNYGTFVLESAGQDQALREVIHLPNPNELYLRVVEEMYEPAAVEARLSAGDDEDDA</sequence>
<name>A0A8J3BUS2_9ACTN</name>
<keyword evidence="5" id="KW-1185">Reference proteome</keyword>
<evidence type="ECO:0000256" key="2">
    <source>
        <dbReference type="SAM" id="Phobius"/>
    </source>
</evidence>
<dbReference type="PANTHER" id="PTHR37938">
    <property type="entry name" value="BLL0215 PROTEIN"/>
    <property type="match status" value="1"/>
</dbReference>
<keyword evidence="2" id="KW-1133">Transmembrane helix</keyword>
<feature type="compositionally biased region" description="Pro residues" evidence="1">
    <location>
        <begin position="1"/>
        <end position="11"/>
    </location>
</feature>
<dbReference type="Pfam" id="PF03703">
    <property type="entry name" value="bPH_2"/>
    <property type="match status" value="1"/>
</dbReference>
<comment type="caution">
    <text evidence="4">The sequence shown here is derived from an EMBL/GenBank/DDBJ whole genome shotgun (WGS) entry which is preliminary data.</text>
</comment>